<comment type="similarity">
    <text evidence="1">Belongs to the HerA family.</text>
</comment>
<dbReference type="eggNOG" id="arCOG03064">
    <property type="taxonomic scope" value="Archaea"/>
</dbReference>
<dbReference type="RefSeq" id="WP_015301380.1">
    <property type="nucleotide sequence ID" value="NC_019964.1"/>
</dbReference>
<comment type="catalytic activity">
    <reaction evidence="4">
        <text>ATP + H2O = ADP + phosphate + H(+)</text>
        <dbReference type="Rhea" id="RHEA:13065"/>
        <dbReference type="ChEBI" id="CHEBI:15377"/>
        <dbReference type="ChEBI" id="CHEBI:15378"/>
        <dbReference type="ChEBI" id="CHEBI:30616"/>
        <dbReference type="ChEBI" id="CHEBI:43474"/>
        <dbReference type="ChEBI" id="CHEBI:456216"/>
        <dbReference type="EC" id="5.6.2.4"/>
    </reaction>
</comment>
<gene>
    <name evidence="8" type="ordered locus">Halru_2181</name>
</gene>
<dbReference type="GO" id="GO:0043139">
    <property type="term" value="F:5'-3' DNA helicase activity"/>
    <property type="evidence" value="ECO:0007669"/>
    <property type="project" value="UniProtKB-EC"/>
</dbReference>
<dbReference type="Gene3D" id="3.40.50.300">
    <property type="entry name" value="P-loop containing nucleotide triphosphate hydrolases"/>
    <property type="match status" value="1"/>
</dbReference>
<dbReference type="Pfam" id="PF01935">
    <property type="entry name" value="DUF87"/>
    <property type="match status" value="1"/>
</dbReference>
<dbReference type="eggNOG" id="arCOG06224">
    <property type="taxonomic scope" value="Archaea"/>
</dbReference>
<feature type="compositionally biased region" description="Polar residues" evidence="5">
    <location>
        <begin position="404"/>
        <end position="425"/>
    </location>
</feature>
<dbReference type="PANTHER" id="PTHR42957">
    <property type="entry name" value="HELICASE MJ1565-RELATED"/>
    <property type="match status" value="1"/>
</dbReference>
<dbReference type="AlphaFoldDB" id="L0ID63"/>
<feature type="region of interest" description="Disordered" evidence="5">
    <location>
        <begin position="254"/>
        <end position="438"/>
    </location>
</feature>
<feature type="domain" description="Helicase HerA central" evidence="7">
    <location>
        <begin position="17"/>
        <end position="71"/>
    </location>
</feature>
<feature type="transmembrane region" description="Helical" evidence="6">
    <location>
        <begin position="503"/>
        <end position="524"/>
    </location>
</feature>
<reference evidence="8" key="1">
    <citation type="submission" date="2011-09" db="EMBL/GenBank/DDBJ databases">
        <title>Complete sequence of Halovivax ruber XH-70.</title>
        <authorList>
            <consortium name="US DOE Joint Genome Institute"/>
            <person name="Lucas S."/>
            <person name="Han J."/>
            <person name="Lapidus A."/>
            <person name="Cheng J.-F."/>
            <person name="Goodwin L."/>
            <person name="Pitluck S."/>
            <person name="Peters L."/>
            <person name="Mikhailova N."/>
            <person name="Davenport K."/>
            <person name="Detter J.C."/>
            <person name="Han C."/>
            <person name="Tapia R."/>
            <person name="Land M."/>
            <person name="Hauser L."/>
            <person name="Kyrpides N."/>
            <person name="Ivanova N."/>
            <person name="Pagani I."/>
            <person name="Sproer C."/>
            <person name="Anderson I."/>
            <person name="Woyke T."/>
        </authorList>
    </citation>
    <scope>NUCLEOTIDE SEQUENCE</scope>
    <source>
        <strain evidence="8">XH-70</strain>
    </source>
</reference>
<dbReference type="Proteomes" id="UP000010846">
    <property type="component" value="Chromosome"/>
</dbReference>
<dbReference type="OrthoDB" id="242625at2157"/>
<evidence type="ECO:0000256" key="1">
    <source>
        <dbReference type="ARBA" id="ARBA00007816"/>
    </source>
</evidence>
<sequence>MAESIERFPVSEKGYSLPINDVLTGRGFITGKSGSGKSNTASVVAEELLDRGLGLLIIDTDGEYSALKDRYELLQVGGDDACDREITAEDAPLIADLALEENVPIILDVSGYMDEEVADDVIHAVVRELFVAEKQHQKPFLLFVEEAHEFIPERGGGDDVHKMLVRVAKRGRKRGLGVVAMSQRPAAVAKDYITQCDWLVWHRLTWENDTKVAGRILGGDAAESVQSLDDGEALVMTDWDEKLSRVQFRRKKTIDRGSTPTLEDAYGPPSAREDHVTGTTEEEADDEASENTAGDGDGDSGDTTDSADEPEPATEEPRPEDDGGSAQDRTSNWDLSDVDIEPTQPSLEAASAEQPTPADSVDRGQAGSGPRTEPATAEPSTATPKPPAQADQGHSGARTPAASPEQTGDPQPDASVQVSGTTDGGSVSRRRQAPLDEPDEYDPLWEIAQLIVYCYGVIADTHARFYQSLRRRYTTLCLRFRQTAFGTYQRGSAGRIERRVGTALAMITVLVVYAIVAVAIVAGLNQYRTQIG</sequence>
<dbReference type="EMBL" id="CP003050">
    <property type="protein sequence ID" value="AGB16768.1"/>
    <property type="molecule type" value="Genomic_DNA"/>
</dbReference>
<dbReference type="SUPFAM" id="SSF52540">
    <property type="entry name" value="P-loop containing nucleoside triphosphate hydrolases"/>
    <property type="match status" value="1"/>
</dbReference>
<dbReference type="GeneID" id="14376689"/>
<dbReference type="InterPro" id="IPR008571">
    <property type="entry name" value="HerA-like"/>
</dbReference>
<name>L0ID63_HALRX</name>
<dbReference type="STRING" id="797302.Halru_2181"/>
<evidence type="ECO:0000259" key="7">
    <source>
        <dbReference type="Pfam" id="PF01935"/>
    </source>
</evidence>
<proteinExistence type="inferred from homology"/>
<organism evidence="8 9">
    <name type="scientific">Halovivax ruber (strain DSM 18193 / JCM 13892 / XH-70)</name>
    <dbReference type="NCBI Taxonomy" id="797302"/>
    <lineage>
        <taxon>Archaea</taxon>
        <taxon>Methanobacteriati</taxon>
        <taxon>Methanobacteriota</taxon>
        <taxon>Stenosarchaea group</taxon>
        <taxon>Halobacteria</taxon>
        <taxon>Halobacteriales</taxon>
        <taxon>Natrialbaceae</taxon>
        <taxon>Halovivax</taxon>
    </lineage>
</organism>
<dbReference type="InterPro" id="IPR002789">
    <property type="entry name" value="HerA_central"/>
</dbReference>
<dbReference type="PANTHER" id="PTHR42957:SF1">
    <property type="entry name" value="HELICASE MJ1565-RELATED"/>
    <property type="match status" value="1"/>
</dbReference>
<dbReference type="InterPro" id="IPR027417">
    <property type="entry name" value="P-loop_NTPase"/>
</dbReference>
<evidence type="ECO:0000256" key="2">
    <source>
        <dbReference type="ARBA" id="ARBA00034617"/>
    </source>
</evidence>
<keyword evidence="9" id="KW-1185">Reference proteome</keyword>
<dbReference type="KEGG" id="hru:Halru_2181"/>
<dbReference type="GO" id="GO:0043138">
    <property type="term" value="F:3'-5' DNA helicase activity"/>
    <property type="evidence" value="ECO:0007669"/>
    <property type="project" value="UniProtKB-EC"/>
</dbReference>
<evidence type="ECO:0000256" key="5">
    <source>
        <dbReference type="SAM" id="MobiDB-lite"/>
    </source>
</evidence>
<evidence type="ECO:0000256" key="3">
    <source>
        <dbReference type="ARBA" id="ARBA00048954"/>
    </source>
</evidence>
<keyword evidence="6" id="KW-0472">Membrane</keyword>
<evidence type="ECO:0000313" key="9">
    <source>
        <dbReference type="Proteomes" id="UP000010846"/>
    </source>
</evidence>
<feature type="compositionally biased region" description="Acidic residues" evidence="5">
    <location>
        <begin position="296"/>
        <end position="314"/>
    </location>
</feature>
<dbReference type="HOGENOM" id="CLU_016294_2_0_2"/>
<keyword evidence="6" id="KW-1133">Transmembrane helix</keyword>
<comment type="catalytic activity">
    <reaction evidence="2">
        <text>Couples ATP hydrolysis with the unwinding of duplex DNA by translocating in the 3'-5' direction.</text>
        <dbReference type="EC" id="5.6.2.4"/>
    </reaction>
</comment>
<protein>
    <submittedName>
        <fullName evidence="8">Putative ATPase</fullName>
    </submittedName>
</protein>
<feature type="compositionally biased region" description="Acidic residues" evidence="5">
    <location>
        <begin position="280"/>
        <end position="289"/>
    </location>
</feature>
<evidence type="ECO:0000313" key="8">
    <source>
        <dbReference type="EMBL" id="AGB16768.1"/>
    </source>
</evidence>
<feature type="compositionally biased region" description="Low complexity" evidence="5">
    <location>
        <begin position="370"/>
        <end position="383"/>
    </location>
</feature>
<evidence type="ECO:0000256" key="6">
    <source>
        <dbReference type="SAM" id="Phobius"/>
    </source>
</evidence>
<comment type="catalytic activity">
    <reaction evidence="3">
        <text>ATP + H2O = ADP + phosphate + H(+)</text>
        <dbReference type="Rhea" id="RHEA:13065"/>
        <dbReference type="ChEBI" id="CHEBI:15377"/>
        <dbReference type="ChEBI" id="CHEBI:15378"/>
        <dbReference type="ChEBI" id="CHEBI:30616"/>
        <dbReference type="ChEBI" id="CHEBI:43474"/>
        <dbReference type="ChEBI" id="CHEBI:456216"/>
        <dbReference type="EC" id="5.6.2.3"/>
    </reaction>
</comment>
<keyword evidence="6" id="KW-0812">Transmembrane</keyword>
<evidence type="ECO:0000256" key="4">
    <source>
        <dbReference type="ARBA" id="ARBA00048988"/>
    </source>
</evidence>
<accession>L0ID63</accession>